<dbReference type="InParanoid" id="G4U3E5"/>
<accession>G4U3E5</accession>
<name>G4U3E5_SERID</name>
<keyword evidence="9" id="KW-1278">Translocase</keyword>
<keyword evidence="9 11" id="KW-0496">Mitochondrion</keyword>
<reference evidence="11 12" key="1">
    <citation type="journal article" date="2011" name="PLoS Pathog.">
        <title>Endophytic Life Strategies Decoded by Genome and Transcriptome Analyses of the Mutualistic Root Symbiont Piriformospora indica.</title>
        <authorList>
            <person name="Zuccaro A."/>
            <person name="Lahrmann U."/>
            <person name="Guldener U."/>
            <person name="Langen G."/>
            <person name="Pfiffi S."/>
            <person name="Biedenkopf D."/>
            <person name="Wong P."/>
            <person name="Samans B."/>
            <person name="Grimm C."/>
            <person name="Basiewicz M."/>
            <person name="Murat C."/>
            <person name="Martin F."/>
            <person name="Kogel K.H."/>
        </authorList>
    </citation>
    <scope>NUCLEOTIDE SEQUENCE [LARGE SCALE GENOMIC DNA]</scope>
    <source>
        <strain evidence="11 12">DSM 11827</strain>
    </source>
</reference>
<dbReference type="GO" id="GO:0030964">
    <property type="term" value="C:NADH dehydrogenase complex"/>
    <property type="evidence" value="ECO:0007669"/>
    <property type="project" value="TreeGrafter"/>
</dbReference>
<comment type="subcellular location">
    <subcellularLocation>
        <location evidence="1">Membrane</location>
    </subcellularLocation>
    <subcellularLocation>
        <location evidence="9">Mitochondrion membrane</location>
        <topology evidence="9">Multi-pass membrane protein</topology>
    </subcellularLocation>
</comment>
<keyword evidence="9 11" id="KW-0830">Ubiquinone</keyword>
<evidence type="ECO:0000313" key="11">
    <source>
        <dbReference type="EMBL" id="CCA78104.1"/>
    </source>
</evidence>
<evidence type="ECO:0000313" key="12">
    <source>
        <dbReference type="Proteomes" id="UP000007148"/>
    </source>
</evidence>
<dbReference type="InterPro" id="IPR038430">
    <property type="entry name" value="NDAH_ubi_oxred_su3_sf"/>
</dbReference>
<evidence type="ECO:0000256" key="10">
    <source>
        <dbReference type="SAM" id="SignalP"/>
    </source>
</evidence>
<evidence type="ECO:0000256" key="2">
    <source>
        <dbReference type="ARBA" id="ARBA00008472"/>
    </source>
</evidence>
<dbReference type="OrthoDB" id="154075at2759"/>
<keyword evidence="10" id="KW-0732">Signal</keyword>
<evidence type="ECO:0000256" key="5">
    <source>
        <dbReference type="ARBA" id="ARBA00022692"/>
    </source>
</evidence>
<dbReference type="Gene3D" id="1.20.58.1610">
    <property type="entry name" value="NADH:ubiquinone/plastoquinone oxidoreductase, chain 3"/>
    <property type="match status" value="1"/>
</dbReference>
<feature type="signal peptide" evidence="10">
    <location>
        <begin position="1"/>
        <end position="26"/>
    </location>
</feature>
<dbReference type="PANTHER" id="PTHR11058">
    <property type="entry name" value="NADH-UBIQUINONE OXIDOREDUCTASE CHAIN 3"/>
    <property type="match status" value="1"/>
</dbReference>
<feature type="chain" id="PRO_5003469302" description="NADH-ubiquinone oxidoreductase chain 3" evidence="10">
    <location>
        <begin position="27"/>
        <end position="118"/>
    </location>
</feature>
<organism evidence="12">
    <name type="scientific">Serendipita indica (strain DSM 11827)</name>
    <name type="common">Root endophyte fungus</name>
    <name type="synonym">Piriformospora indica</name>
    <dbReference type="NCBI Taxonomy" id="1109443"/>
    <lineage>
        <taxon>Eukaryota</taxon>
        <taxon>Fungi</taxon>
        <taxon>Dikarya</taxon>
        <taxon>Basidiomycota</taxon>
        <taxon>Agaricomycotina</taxon>
        <taxon>Agaricomycetes</taxon>
        <taxon>Sebacinales</taxon>
        <taxon>Serendipitaceae</taxon>
        <taxon>Serendipita</taxon>
    </lineage>
</organism>
<comment type="similarity">
    <text evidence="2 9">Belongs to the complex I subunit 3 family.</text>
</comment>
<feature type="transmembrane region" description="Helical" evidence="9">
    <location>
        <begin position="55"/>
        <end position="75"/>
    </location>
</feature>
<dbReference type="GO" id="GO:0008137">
    <property type="term" value="F:NADH dehydrogenase (ubiquinone) activity"/>
    <property type="evidence" value="ECO:0007669"/>
    <property type="project" value="UniProtKB-UniRule"/>
</dbReference>
<dbReference type="STRING" id="1109443.G4U3E5"/>
<proteinExistence type="inferred from homology"/>
<evidence type="ECO:0000256" key="4">
    <source>
        <dbReference type="ARBA" id="ARBA00022448"/>
    </source>
</evidence>
<keyword evidence="12" id="KW-1185">Reference proteome</keyword>
<evidence type="ECO:0000256" key="6">
    <source>
        <dbReference type="ARBA" id="ARBA00022989"/>
    </source>
</evidence>
<sequence length="118" mass="13510">MNTLLIYFLFIPLLVLILLALNLLLATHNPDAEKVSGYESGFSPIFGQTRIPFNVQFYVIAILFLIFDLEIFYLVPFTVSIYSISSYGFSIFVIFFVILTIGFIYELGNNVINFSTRE</sequence>
<evidence type="ECO:0000256" key="3">
    <source>
        <dbReference type="ARBA" id="ARBA00021007"/>
    </source>
</evidence>
<dbReference type="EC" id="7.1.1.2" evidence="9"/>
<dbReference type="EMBL" id="FQ859090">
    <property type="protein sequence ID" value="CCA78104.1"/>
    <property type="molecule type" value="Genomic_DNA"/>
</dbReference>
<evidence type="ECO:0000256" key="1">
    <source>
        <dbReference type="ARBA" id="ARBA00004370"/>
    </source>
</evidence>
<keyword evidence="9" id="KW-0520">NAD</keyword>
<keyword evidence="9" id="KW-0679">Respiratory chain</keyword>
<geneLocation type="mitochondrion" evidence="11"/>
<evidence type="ECO:0000256" key="8">
    <source>
        <dbReference type="ARBA" id="ARBA00049551"/>
    </source>
</evidence>
<feature type="transmembrane region" description="Helical" evidence="9">
    <location>
        <begin position="87"/>
        <end position="105"/>
    </location>
</feature>
<dbReference type="Proteomes" id="UP000007148">
    <property type="component" value="Mitochondrion MT"/>
</dbReference>
<keyword evidence="4 9" id="KW-0813">Transport</keyword>
<comment type="function">
    <text evidence="9">Core subunit of the mitochondrial membrane respiratory chain NADH dehydrogenase (Complex I) which catalyzes electron transfer from NADH through the respiratory chain, using ubiquinone as an electron acceptor. Essential for the catalytic activity of complex I.</text>
</comment>
<keyword evidence="5 9" id="KW-0812">Transmembrane</keyword>
<keyword evidence="9" id="KW-0249">Electron transport</keyword>
<comment type="catalytic activity">
    <reaction evidence="8 9">
        <text>a ubiquinone + NADH + 5 H(+)(in) = a ubiquinol + NAD(+) + 4 H(+)(out)</text>
        <dbReference type="Rhea" id="RHEA:29091"/>
        <dbReference type="Rhea" id="RHEA-COMP:9565"/>
        <dbReference type="Rhea" id="RHEA-COMP:9566"/>
        <dbReference type="ChEBI" id="CHEBI:15378"/>
        <dbReference type="ChEBI" id="CHEBI:16389"/>
        <dbReference type="ChEBI" id="CHEBI:17976"/>
        <dbReference type="ChEBI" id="CHEBI:57540"/>
        <dbReference type="ChEBI" id="CHEBI:57945"/>
        <dbReference type="EC" id="7.1.1.2"/>
    </reaction>
</comment>
<evidence type="ECO:0000256" key="7">
    <source>
        <dbReference type="ARBA" id="ARBA00023136"/>
    </source>
</evidence>
<dbReference type="GO" id="GO:0031966">
    <property type="term" value="C:mitochondrial membrane"/>
    <property type="evidence" value="ECO:0007669"/>
    <property type="project" value="UniProtKB-SubCell"/>
</dbReference>
<dbReference type="eggNOG" id="KOG4662">
    <property type="taxonomic scope" value="Eukaryota"/>
</dbReference>
<gene>
    <name evidence="11" type="ORF">PIIN_mito_NAD3</name>
</gene>
<protein>
    <recommendedName>
        <fullName evidence="3 9">NADH-ubiquinone oxidoreductase chain 3</fullName>
        <ecNumber evidence="9">7.1.1.2</ecNumber>
    </recommendedName>
</protein>
<evidence type="ECO:0000256" key="9">
    <source>
        <dbReference type="RuleBase" id="RU003640"/>
    </source>
</evidence>
<dbReference type="AlphaFoldDB" id="G4U3E5"/>
<keyword evidence="7 9" id="KW-0472">Membrane</keyword>
<keyword evidence="6 9" id="KW-1133">Transmembrane helix</keyword>
<dbReference type="InterPro" id="IPR000440">
    <property type="entry name" value="NADH_UbQ/plastoQ_OxRdtase_su3"/>
</dbReference>
<dbReference type="Pfam" id="PF00507">
    <property type="entry name" value="Oxidored_q4"/>
    <property type="match status" value="1"/>
</dbReference>
<dbReference type="PANTHER" id="PTHR11058:SF9">
    <property type="entry name" value="NADH-UBIQUINONE OXIDOREDUCTASE CHAIN 3"/>
    <property type="match status" value="1"/>
</dbReference>